<protein>
    <submittedName>
        <fullName evidence="2">Uncharacterized protein</fullName>
    </submittedName>
</protein>
<evidence type="ECO:0000313" key="3">
    <source>
        <dbReference type="Proteomes" id="UP000019277"/>
    </source>
</evidence>
<dbReference type="PATRIC" id="fig|909613.9.peg.4713"/>
<comment type="caution">
    <text evidence="2">The sequence shown here is derived from an EMBL/GenBank/DDBJ whole genome shotgun (WGS) entry which is preliminary data.</text>
</comment>
<evidence type="ECO:0000256" key="1">
    <source>
        <dbReference type="SAM" id="Phobius"/>
    </source>
</evidence>
<keyword evidence="1" id="KW-0472">Membrane</keyword>
<dbReference type="STRING" id="909613.UO65_4711"/>
<keyword evidence="1" id="KW-0812">Transmembrane</keyword>
<keyword evidence="1" id="KW-1133">Transmembrane helix</keyword>
<dbReference type="EMBL" id="AYXG01000179">
    <property type="protein sequence ID" value="EWC60002.1"/>
    <property type="molecule type" value="Genomic_DNA"/>
</dbReference>
<reference evidence="2 3" key="1">
    <citation type="journal article" date="2014" name="Genome Announc.">
        <title>Draft Genome Sequence of the Antitrypanosomally Active Sponge-Associated Bacterium Actinokineospora sp. Strain EG49.</title>
        <authorList>
            <person name="Harjes J."/>
            <person name="Ryu T."/>
            <person name="Abdelmohsen U.R."/>
            <person name="Moitinho-Silva L."/>
            <person name="Horn H."/>
            <person name="Ravasi T."/>
            <person name="Hentschel U."/>
        </authorList>
    </citation>
    <scope>NUCLEOTIDE SEQUENCE [LARGE SCALE GENOMIC DNA]</scope>
    <source>
        <strain evidence="2 3">EG49</strain>
    </source>
</reference>
<organism evidence="2 3">
    <name type="scientific">Actinokineospora spheciospongiae</name>
    <dbReference type="NCBI Taxonomy" id="909613"/>
    <lineage>
        <taxon>Bacteria</taxon>
        <taxon>Bacillati</taxon>
        <taxon>Actinomycetota</taxon>
        <taxon>Actinomycetes</taxon>
        <taxon>Pseudonocardiales</taxon>
        <taxon>Pseudonocardiaceae</taxon>
        <taxon>Actinokineospora</taxon>
    </lineage>
</organism>
<dbReference type="AlphaFoldDB" id="W7ITB6"/>
<dbReference type="Proteomes" id="UP000019277">
    <property type="component" value="Unassembled WGS sequence"/>
</dbReference>
<evidence type="ECO:0000313" key="2">
    <source>
        <dbReference type="EMBL" id="EWC60002.1"/>
    </source>
</evidence>
<sequence>MQGHEVFAVAADGTGGNRNRVLVALGALVVIAGLVWWLAFSGDPGDRQQAAPPAVQVGDPATITLPGTPDPRSGTMSLSQAQSANVFSAREVGLLSAVGVNAVTYVGSYEGTTAYLVQAFPNSDAAAAATTTTGVLDANRKLSFADKEVEGLPPAARAVGTQGPKSSLARAVYTAGTWTVQVSVLQSPSGDPAVLDEQLRTLVETVGKTLPVT</sequence>
<keyword evidence="3" id="KW-1185">Reference proteome</keyword>
<feature type="transmembrane region" description="Helical" evidence="1">
    <location>
        <begin position="21"/>
        <end position="39"/>
    </location>
</feature>
<accession>W7ITB6</accession>
<name>W7ITB6_9PSEU</name>
<gene>
    <name evidence="2" type="ORF">UO65_4711</name>
</gene>
<proteinExistence type="predicted"/>